<proteinExistence type="predicted"/>
<sequence>MDTQMTCQLTLSERQEGWLVETRKHLNGRFDKAFKLLGFEVSPNVSLKRKTETLSFDGNSTILKGNDFSASSSFSKQPMETIVELLVGAYNNLLNCFSEKKDTKSSIPRIICEEQDDQMIQNMIEELLDEGNNFSLVNEEPMAPQGT</sequence>
<evidence type="ECO:0000313" key="1">
    <source>
        <dbReference type="EMBL" id="CAK9185307.1"/>
    </source>
</evidence>
<name>A0ABC8UWI2_9AQUA</name>
<evidence type="ECO:0000313" key="2">
    <source>
        <dbReference type="Proteomes" id="UP001642360"/>
    </source>
</evidence>
<organism evidence="1 2">
    <name type="scientific">Ilex paraguariensis</name>
    <name type="common">yerba mate</name>
    <dbReference type="NCBI Taxonomy" id="185542"/>
    <lineage>
        <taxon>Eukaryota</taxon>
        <taxon>Viridiplantae</taxon>
        <taxon>Streptophyta</taxon>
        <taxon>Embryophyta</taxon>
        <taxon>Tracheophyta</taxon>
        <taxon>Spermatophyta</taxon>
        <taxon>Magnoliopsida</taxon>
        <taxon>eudicotyledons</taxon>
        <taxon>Gunneridae</taxon>
        <taxon>Pentapetalae</taxon>
        <taxon>asterids</taxon>
        <taxon>campanulids</taxon>
        <taxon>Aquifoliales</taxon>
        <taxon>Aquifoliaceae</taxon>
        <taxon>Ilex</taxon>
    </lineage>
</organism>
<reference evidence="1 2" key="1">
    <citation type="submission" date="2024-02" db="EMBL/GenBank/DDBJ databases">
        <authorList>
            <person name="Vignale AGUSTIN F."/>
            <person name="Sosa J E."/>
            <person name="Modenutti C."/>
        </authorList>
    </citation>
    <scope>NUCLEOTIDE SEQUENCE [LARGE SCALE GENOMIC DNA]</scope>
</reference>
<gene>
    <name evidence="1" type="ORF">ILEXP_LOCUS55702</name>
</gene>
<comment type="caution">
    <text evidence="1">The sequence shown here is derived from an EMBL/GenBank/DDBJ whole genome shotgun (WGS) entry which is preliminary data.</text>
</comment>
<accession>A0ABC8UWI2</accession>
<dbReference type="Proteomes" id="UP001642360">
    <property type="component" value="Unassembled WGS sequence"/>
</dbReference>
<dbReference type="EMBL" id="CAUOFW020009279">
    <property type="protein sequence ID" value="CAK9185307.1"/>
    <property type="molecule type" value="Genomic_DNA"/>
</dbReference>
<dbReference type="AlphaFoldDB" id="A0ABC8UWI2"/>
<keyword evidence="2" id="KW-1185">Reference proteome</keyword>
<protein>
    <submittedName>
        <fullName evidence="1">Uncharacterized protein</fullName>
    </submittedName>
</protein>